<dbReference type="RefSeq" id="WP_011638329.1">
    <property type="nucleotide sequence ID" value="NC_008345.1"/>
</dbReference>
<dbReference type="EMBL" id="CP000447">
    <property type="protein sequence ID" value="ABI72720.1"/>
    <property type="molecule type" value="Genomic_DNA"/>
</dbReference>
<keyword evidence="5" id="KW-0997">Cell inner membrane</keyword>
<keyword evidence="13" id="KW-1185">Reference proteome</keyword>
<evidence type="ECO:0000256" key="3">
    <source>
        <dbReference type="ARBA" id="ARBA00022475"/>
    </source>
</evidence>
<dbReference type="GO" id="GO:0015627">
    <property type="term" value="C:type II protein secretion system complex"/>
    <property type="evidence" value="ECO:0007669"/>
    <property type="project" value="InterPro"/>
</dbReference>
<organism evidence="12 13">
    <name type="scientific">Shewanella frigidimarina (strain NCIMB 400)</name>
    <dbReference type="NCBI Taxonomy" id="318167"/>
    <lineage>
        <taxon>Bacteria</taxon>
        <taxon>Pseudomonadati</taxon>
        <taxon>Pseudomonadota</taxon>
        <taxon>Gammaproteobacteria</taxon>
        <taxon>Alteromonadales</taxon>
        <taxon>Shewanellaceae</taxon>
        <taxon>Shewanella</taxon>
    </lineage>
</organism>
<dbReference type="SUPFAM" id="SSF54523">
    <property type="entry name" value="Pili subunits"/>
    <property type="match status" value="1"/>
</dbReference>
<keyword evidence="4" id="KW-0488">Methylation</keyword>
<keyword evidence="7" id="KW-1133">Transmembrane helix</keyword>
<evidence type="ECO:0000256" key="1">
    <source>
        <dbReference type="ARBA" id="ARBA00004377"/>
    </source>
</evidence>
<dbReference type="OrthoDB" id="2313614at2"/>
<feature type="domain" description="General secretion pathway GspH" evidence="11">
    <location>
        <begin position="45"/>
        <end position="157"/>
    </location>
</feature>
<dbReference type="AlphaFoldDB" id="Q07Z44"/>
<sequence length="170" mass="17918" precursor="true">MRRTSGFTLIELMVTVAVSAILLAVAAPSFTSLYNNTRAASAIGNIESSMAFARSQAVNFGRKVSVCPGNGSSCSGSWNNGYIIFIDDNGDKTADNGTEVLKRIQGFNSKDFIKASSTLITFGMDGMLSSTSSISIHYCPSKKNSEYSKGISISPSGKIAAINTDVNCNS</sequence>
<dbReference type="Pfam" id="PF07963">
    <property type="entry name" value="N_methyl"/>
    <property type="match status" value="1"/>
</dbReference>
<dbReference type="eggNOG" id="COG4970">
    <property type="taxonomic scope" value="Bacteria"/>
</dbReference>
<dbReference type="Proteomes" id="UP000000684">
    <property type="component" value="Chromosome"/>
</dbReference>
<dbReference type="Gene3D" id="3.55.40.10">
    <property type="entry name" value="minor pseudopilin epsh domain"/>
    <property type="match status" value="1"/>
</dbReference>
<evidence type="ECO:0000256" key="10">
    <source>
        <dbReference type="ARBA" id="ARBA00030775"/>
    </source>
</evidence>
<dbReference type="InterPro" id="IPR012902">
    <property type="entry name" value="N_methyl_site"/>
</dbReference>
<dbReference type="HOGENOM" id="CLU_084761_4_1_6"/>
<evidence type="ECO:0000256" key="2">
    <source>
        <dbReference type="ARBA" id="ARBA00021549"/>
    </source>
</evidence>
<dbReference type="KEGG" id="sfr:Sfri_2881"/>
<dbReference type="InterPro" id="IPR045584">
    <property type="entry name" value="Pilin-like"/>
</dbReference>
<dbReference type="NCBIfam" id="TIGR02532">
    <property type="entry name" value="IV_pilin_GFxxxE"/>
    <property type="match status" value="1"/>
</dbReference>
<protein>
    <recommendedName>
        <fullName evidence="2">Type II secretion system protein H</fullName>
    </recommendedName>
    <alternativeName>
        <fullName evidence="10">General secretion pathway protein H</fullName>
    </alternativeName>
</protein>
<evidence type="ECO:0000256" key="6">
    <source>
        <dbReference type="ARBA" id="ARBA00022692"/>
    </source>
</evidence>
<gene>
    <name evidence="12" type="ordered locus">Sfri_2881</name>
</gene>
<proteinExistence type="inferred from homology"/>
<keyword evidence="6" id="KW-0812">Transmembrane</keyword>
<name>Q07Z44_SHEFN</name>
<dbReference type="GO" id="GO:0015628">
    <property type="term" value="P:protein secretion by the type II secretion system"/>
    <property type="evidence" value="ECO:0007669"/>
    <property type="project" value="InterPro"/>
</dbReference>
<evidence type="ECO:0000256" key="5">
    <source>
        <dbReference type="ARBA" id="ARBA00022519"/>
    </source>
</evidence>
<dbReference type="PROSITE" id="PS00409">
    <property type="entry name" value="PROKAR_NTER_METHYL"/>
    <property type="match status" value="1"/>
</dbReference>
<evidence type="ECO:0000313" key="13">
    <source>
        <dbReference type="Proteomes" id="UP000000684"/>
    </source>
</evidence>
<evidence type="ECO:0000256" key="4">
    <source>
        <dbReference type="ARBA" id="ARBA00022481"/>
    </source>
</evidence>
<dbReference type="GeneID" id="41838264"/>
<evidence type="ECO:0000313" key="12">
    <source>
        <dbReference type="EMBL" id="ABI72720.1"/>
    </source>
</evidence>
<dbReference type="GO" id="GO:0005886">
    <property type="term" value="C:plasma membrane"/>
    <property type="evidence" value="ECO:0007669"/>
    <property type="project" value="UniProtKB-SubCell"/>
</dbReference>
<dbReference type="InterPro" id="IPR022346">
    <property type="entry name" value="T2SS_GspH"/>
</dbReference>
<comment type="subcellular location">
    <subcellularLocation>
        <location evidence="1">Cell inner membrane</location>
        <topology evidence="1">Single-pass membrane protein</topology>
    </subcellularLocation>
</comment>
<evidence type="ECO:0000256" key="8">
    <source>
        <dbReference type="ARBA" id="ARBA00023136"/>
    </source>
</evidence>
<evidence type="ECO:0000256" key="9">
    <source>
        <dbReference type="ARBA" id="ARBA00025772"/>
    </source>
</evidence>
<comment type="similarity">
    <text evidence="9">Belongs to the GSP H family.</text>
</comment>
<keyword evidence="8" id="KW-0472">Membrane</keyword>
<evidence type="ECO:0000256" key="7">
    <source>
        <dbReference type="ARBA" id="ARBA00022989"/>
    </source>
</evidence>
<reference evidence="12 13" key="1">
    <citation type="submission" date="2006-08" db="EMBL/GenBank/DDBJ databases">
        <title>Complete sequence of Shewanella frigidimarina NCIMB 400.</title>
        <authorList>
            <consortium name="US DOE Joint Genome Institute"/>
            <person name="Copeland A."/>
            <person name="Lucas S."/>
            <person name="Lapidus A."/>
            <person name="Barry K."/>
            <person name="Detter J.C."/>
            <person name="Glavina del Rio T."/>
            <person name="Hammon N."/>
            <person name="Israni S."/>
            <person name="Dalin E."/>
            <person name="Tice H."/>
            <person name="Pitluck S."/>
            <person name="Fredrickson J.K."/>
            <person name="Kolker E."/>
            <person name="McCuel L.A."/>
            <person name="DiChristina T."/>
            <person name="Nealson K.H."/>
            <person name="Newman D."/>
            <person name="Tiedje J.M."/>
            <person name="Zhou J."/>
            <person name="Romine M.F."/>
            <person name="Culley D.E."/>
            <person name="Serres M."/>
            <person name="Chertkov O."/>
            <person name="Brettin T."/>
            <person name="Bruce D."/>
            <person name="Han C."/>
            <person name="Tapia R."/>
            <person name="Gilna P."/>
            <person name="Schmutz J."/>
            <person name="Larimer F."/>
            <person name="Land M."/>
            <person name="Hauser L."/>
            <person name="Kyrpides N."/>
            <person name="Mikhailova N."/>
            <person name="Richardson P."/>
        </authorList>
    </citation>
    <scope>NUCLEOTIDE SEQUENCE [LARGE SCALE GENOMIC DNA]</scope>
    <source>
        <strain evidence="12 13">NCIMB 400</strain>
    </source>
</reference>
<dbReference type="Pfam" id="PF12019">
    <property type="entry name" value="GspH"/>
    <property type="match status" value="1"/>
</dbReference>
<keyword evidence="3" id="KW-1003">Cell membrane</keyword>
<accession>Q07Z44</accession>
<evidence type="ECO:0000259" key="11">
    <source>
        <dbReference type="Pfam" id="PF12019"/>
    </source>
</evidence>
<dbReference type="STRING" id="318167.Sfri_2881"/>